<accession>J3PIU2</accession>
<dbReference type="eggNOG" id="ENOG502SX08">
    <property type="taxonomic scope" value="Eukaryota"/>
</dbReference>
<name>J3PIU2_GAET3</name>
<dbReference type="Proteomes" id="UP000006039">
    <property type="component" value="Unassembled WGS sequence"/>
</dbReference>
<reference evidence="2" key="5">
    <citation type="submission" date="2018-04" db="UniProtKB">
        <authorList>
            <consortium name="EnsemblFungi"/>
        </authorList>
    </citation>
    <scope>IDENTIFICATION</scope>
    <source>
        <strain evidence="2">R3-111a-1</strain>
    </source>
</reference>
<dbReference type="RefSeq" id="XP_009229592.1">
    <property type="nucleotide sequence ID" value="XM_009231328.1"/>
</dbReference>
<sequence>MELKTKRSSQDPARFTGAEANVKTRQVAYEHFKEHVELCHAIDSDYYDTDLLSGGAFELYKDDFHKTAKNPDNQALWHWETLDHVWETLDRQYIVVDLFAAPLPVFLAKFEALALRCKKTDVQKVDALELKVSDDITNVALGDKKPARDGYKGWVDFYQWFDEDVRRKQHDKQRTKGAPPGMPL</sequence>
<evidence type="ECO:0000313" key="3">
    <source>
        <dbReference type="Proteomes" id="UP000006039"/>
    </source>
</evidence>
<dbReference type="GeneID" id="20353880"/>
<keyword evidence="3" id="KW-1185">Reference proteome</keyword>
<reference evidence="1" key="2">
    <citation type="submission" date="2010-07" db="EMBL/GenBank/DDBJ databases">
        <authorList>
            <consortium name="The Broad Institute Genome Sequencing Platform"/>
            <consortium name="Broad Institute Genome Sequencing Center for Infectious Disease"/>
            <person name="Ma L.-J."/>
            <person name="Dead R."/>
            <person name="Young S."/>
            <person name="Zeng Q."/>
            <person name="Koehrsen M."/>
            <person name="Alvarado L."/>
            <person name="Berlin A."/>
            <person name="Chapman S.B."/>
            <person name="Chen Z."/>
            <person name="Freedman E."/>
            <person name="Gellesch M."/>
            <person name="Goldberg J."/>
            <person name="Griggs A."/>
            <person name="Gujja S."/>
            <person name="Heilman E.R."/>
            <person name="Heiman D."/>
            <person name="Hepburn T."/>
            <person name="Howarth C."/>
            <person name="Jen D."/>
            <person name="Larson L."/>
            <person name="Mehta T."/>
            <person name="Neiman D."/>
            <person name="Pearson M."/>
            <person name="Roberts A."/>
            <person name="Saif S."/>
            <person name="Shea T."/>
            <person name="Shenoy N."/>
            <person name="Sisk P."/>
            <person name="Stolte C."/>
            <person name="Sykes S."/>
            <person name="Walk T."/>
            <person name="White J."/>
            <person name="Yandava C."/>
            <person name="Haas B."/>
            <person name="Nusbaum C."/>
            <person name="Birren B."/>
        </authorList>
    </citation>
    <scope>NUCLEOTIDE SEQUENCE</scope>
    <source>
        <strain evidence="1">R3-111a-1</strain>
    </source>
</reference>
<organism evidence="1">
    <name type="scientific">Gaeumannomyces tritici (strain R3-111a-1)</name>
    <name type="common">Wheat and barley take-all root rot fungus</name>
    <name type="synonym">Gaeumannomyces graminis var. tritici</name>
    <dbReference type="NCBI Taxonomy" id="644352"/>
    <lineage>
        <taxon>Eukaryota</taxon>
        <taxon>Fungi</taxon>
        <taxon>Dikarya</taxon>
        <taxon>Ascomycota</taxon>
        <taxon>Pezizomycotina</taxon>
        <taxon>Sordariomycetes</taxon>
        <taxon>Sordariomycetidae</taxon>
        <taxon>Magnaporthales</taxon>
        <taxon>Magnaporthaceae</taxon>
        <taxon>Gaeumannomyces</taxon>
    </lineage>
</organism>
<reference evidence="3" key="1">
    <citation type="submission" date="2010-07" db="EMBL/GenBank/DDBJ databases">
        <title>The genome sequence of Gaeumannomyces graminis var. tritici strain R3-111a-1.</title>
        <authorList>
            <consortium name="The Broad Institute Genome Sequencing Platform"/>
            <person name="Ma L.-J."/>
            <person name="Dead R."/>
            <person name="Young S."/>
            <person name="Zeng Q."/>
            <person name="Koehrsen M."/>
            <person name="Alvarado L."/>
            <person name="Berlin A."/>
            <person name="Chapman S.B."/>
            <person name="Chen Z."/>
            <person name="Freedman E."/>
            <person name="Gellesch M."/>
            <person name="Goldberg J."/>
            <person name="Griggs A."/>
            <person name="Gujja S."/>
            <person name="Heilman E.R."/>
            <person name="Heiman D."/>
            <person name="Hepburn T."/>
            <person name="Howarth C."/>
            <person name="Jen D."/>
            <person name="Larson L."/>
            <person name="Mehta T."/>
            <person name="Neiman D."/>
            <person name="Pearson M."/>
            <person name="Roberts A."/>
            <person name="Saif S."/>
            <person name="Shea T."/>
            <person name="Shenoy N."/>
            <person name="Sisk P."/>
            <person name="Stolte C."/>
            <person name="Sykes S."/>
            <person name="Walk T."/>
            <person name="White J."/>
            <person name="Yandava C."/>
            <person name="Haas B."/>
            <person name="Nusbaum C."/>
            <person name="Birren B."/>
        </authorList>
    </citation>
    <scope>NUCLEOTIDE SEQUENCE [LARGE SCALE GENOMIC DNA]</scope>
    <source>
        <strain evidence="3">R3-111a-1</strain>
    </source>
</reference>
<gene>
    <name evidence="2" type="primary">20353880</name>
    <name evidence="1" type="ORF">GGTG_13422</name>
</gene>
<dbReference type="HOGENOM" id="CLU_1468230_0_0_1"/>
<dbReference type="VEuPathDB" id="FungiDB:GGTG_13422"/>
<reference evidence="2" key="4">
    <citation type="journal article" date="2015" name="G3 (Bethesda)">
        <title>Genome sequences of three phytopathogenic species of the Magnaporthaceae family of fungi.</title>
        <authorList>
            <person name="Okagaki L.H."/>
            <person name="Nunes C.C."/>
            <person name="Sailsbery J."/>
            <person name="Clay B."/>
            <person name="Brown D."/>
            <person name="John T."/>
            <person name="Oh Y."/>
            <person name="Young N."/>
            <person name="Fitzgerald M."/>
            <person name="Haas B.J."/>
            <person name="Zeng Q."/>
            <person name="Young S."/>
            <person name="Adiconis X."/>
            <person name="Fan L."/>
            <person name="Levin J.Z."/>
            <person name="Mitchell T.K."/>
            <person name="Okubara P.A."/>
            <person name="Farman M.L."/>
            <person name="Kohn L.M."/>
            <person name="Birren B."/>
            <person name="Ma L.-J."/>
            <person name="Dean R.A."/>
        </authorList>
    </citation>
    <scope>NUCLEOTIDE SEQUENCE</scope>
    <source>
        <strain evidence="2">R3-111a-1</strain>
    </source>
</reference>
<evidence type="ECO:0000313" key="2">
    <source>
        <dbReference type="EnsemblFungi" id="EJT69025"/>
    </source>
</evidence>
<dbReference type="EMBL" id="GL385407">
    <property type="protein sequence ID" value="EJT69025.1"/>
    <property type="molecule type" value="Genomic_DNA"/>
</dbReference>
<proteinExistence type="predicted"/>
<reference evidence="1" key="3">
    <citation type="submission" date="2010-09" db="EMBL/GenBank/DDBJ databases">
        <title>Annotation of Gaeumannomyces graminis var. tritici R3-111a-1.</title>
        <authorList>
            <consortium name="The Broad Institute Genome Sequencing Platform"/>
            <person name="Ma L.-J."/>
            <person name="Dead R."/>
            <person name="Young S.K."/>
            <person name="Zeng Q."/>
            <person name="Gargeya S."/>
            <person name="Fitzgerald M."/>
            <person name="Haas B."/>
            <person name="Abouelleil A."/>
            <person name="Alvarado L."/>
            <person name="Arachchi H.M."/>
            <person name="Berlin A."/>
            <person name="Brown A."/>
            <person name="Chapman S.B."/>
            <person name="Chen Z."/>
            <person name="Dunbar C."/>
            <person name="Freedman E."/>
            <person name="Gearin G."/>
            <person name="Gellesch M."/>
            <person name="Goldberg J."/>
            <person name="Griggs A."/>
            <person name="Gujja S."/>
            <person name="Heiman D."/>
            <person name="Howarth C."/>
            <person name="Larson L."/>
            <person name="Lui A."/>
            <person name="MacDonald P.J.P."/>
            <person name="Mehta T."/>
            <person name="Montmayeur A."/>
            <person name="Murphy C."/>
            <person name="Neiman D."/>
            <person name="Pearson M."/>
            <person name="Priest M."/>
            <person name="Roberts A."/>
            <person name="Saif S."/>
            <person name="Shea T."/>
            <person name="Shenoy N."/>
            <person name="Sisk P."/>
            <person name="Stolte C."/>
            <person name="Sykes S."/>
            <person name="Yandava C."/>
            <person name="Wortman J."/>
            <person name="Nusbaum C."/>
            <person name="Birren B."/>
        </authorList>
    </citation>
    <scope>NUCLEOTIDE SEQUENCE</scope>
    <source>
        <strain evidence="1">R3-111a-1</strain>
    </source>
</reference>
<dbReference type="AlphaFoldDB" id="J3PIU2"/>
<dbReference type="OrthoDB" id="3555093at2759"/>
<protein>
    <submittedName>
        <fullName evidence="1 2">Uncharacterized protein</fullName>
    </submittedName>
</protein>
<evidence type="ECO:0000313" key="1">
    <source>
        <dbReference type="EMBL" id="EJT69025.1"/>
    </source>
</evidence>
<dbReference type="EnsemblFungi" id="EJT69025">
    <property type="protein sequence ID" value="EJT69025"/>
    <property type="gene ID" value="GGTG_13422"/>
</dbReference>